<organism evidence="5 6">
    <name type="scientific">Streptobacillus felis</name>
    <dbReference type="NCBI Taxonomy" id="1384509"/>
    <lineage>
        <taxon>Bacteria</taxon>
        <taxon>Fusobacteriati</taxon>
        <taxon>Fusobacteriota</taxon>
        <taxon>Fusobacteriia</taxon>
        <taxon>Fusobacteriales</taxon>
        <taxon>Leptotrichiaceae</taxon>
        <taxon>Streptobacillus</taxon>
    </lineage>
</organism>
<dbReference type="Pfam" id="PF20990">
    <property type="entry name" value="DUF2207_C"/>
    <property type="match status" value="1"/>
</dbReference>
<dbReference type="RefSeq" id="WP_180135737.1">
    <property type="nucleotide sequence ID" value="NZ_JABMKT010000009.1"/>
</dbReference>
<dbReference type="InterPro" id="IPR018702">
    <property type="entry name" value="DUF2207"/>
</dbReference>
<feature type="region of interest" description="Disordered" evidence="1">
    <location>
        <begin position="557"/>
        <end position="588"/>
    </location>
</feature>
<feature type="transmembrane region" description="Helical" evidence="2">
    <location>
        <begin position="431"/>
        <end position="449"/>
    </location>
</feature>
<dbReference type="Pfam" id="PF09972">
    <property type="entry name" value="DUF2207"/>
    <property type="match status" value="1"/>
</dbReference>
<dbReference type="InterPro" id="IPR048389">
    <property type="entry name" value="YciQ-like_C"/>
</dbReference>
<feature type="transmembrane region" description="Helical" evidence="2">
    <location>
        <begin position="228"/>
        <end position="252"/>
    </location>
</feature>
<evidence type="ECO:0000313" key="5">
    <source>
        <dbReference type="EMBL" id="NYV27708.1"/>
    </source>
</evidence>
<comment type="caution">
    <text evidence="5">The sequence shown here is derived from an EMBL/GenBank/DDBJ whole genome shotgun (WGS) entry which is preliminary data.</text>
</comment>
<feature type="domain" description="DUF2207" evidence="3">
    <location>
        <begin position="21"/>
        <end position="206"/>
    </location>
</feature>
<keyword evidence="6" id="KW-1185">Reference proteome</keyword>
<dbReference type="EMBL" id="JABMKT010000009">
    <property type="protein sequence ID" value="NYV27708.1"/>
    <property type="molecule type" value="Genomic_DNA"/>
</dbReference>
<dbReference type="AlphaFoldDB" id="A0A7Z0PFC8"/>
<keyword evidence="2" id="KW-0472">Membrane</keyword>
<evidence type="ECO:0000256" key="2">
    <source>
        <dbReference type="SAM" id="Phobius"/>
    </source>
</evidence>
<feature type="compositionally biased region" description="Gly residues" evidence="1">
    <location>
        <begin position="575"/>
        <end position="588"/>
    </location>
</feature>
<keyword evidence="2" id="KW-0812">Transmembrane</keyword>
<dbReference type="Proteomes" id="UP000526184">
    <property type="component" value="Unassembled WGS sequence"/>
</dbReference>
<evidence type="ECO:0000259" key="4">
    <source>
        <dbReference type="Pfam" id="PF20990"/>
    </source>
</evidence>
<feature type="transmembrane region" description="Helical" evidence="2">
    <location>
        <begin position="401"/>
        <end position="425"/>
    </location>
</feature>
<feature type="domain" description="Predicted membrane protein YciQ-like C-terminal" evidence="4">
    <location>
        <begin position="265"/>
        <end position="512"/>
    </location>
</feature>
<accession>A0A7Z0PFC8</accession>
<feature type="compositionally biased region" description="Low complexity" evidence="1">
    <location>
        <begin position="562"/>
        <end position="574"/>
    </location>
</feature>
<evidence type="ECO:0000313" key="6">
    <source>
        <dbReference type="Proteomes" id="UP000526184"/>
    </source>
</evidence>
<evidence type="ECO:0000259" key="3">
    <source>
        <dbReference type="Pfam" id="PF09972"/>
    </source>
</evidence>
<reference evidence="5 6" key="1">
    <citation type="submission" date="2020-05" db="EMBL/GenBank/DDBJ databases">
        <title>Streptobacillus felis strain LHL191014123.</title>
        <authorList>
            <person name="Fawzy A."/>
            <person name="Rau J."/>
            <person name="Risse K."/>
            <person name="Schauerte N."/>
            <person name="Geiger C."/>
            <person name="Blom J."/>
            <person name="Imirzalioglu C."/>
            <person name="Falgenhauer J."/>
            <person name="Bach A."/>
            <person name="Herden C."/>
            <person name="Eisenberg T."/>
        </authorList>
    </citation>
    <scope>NUCLEOTIDE SEQUENCE [LARGE SCALE GENOMIC DNA]</scope>
    <source>
        <strain evidence="5 6">LHL191014123</strain>
    </source>
</reference>
<keyword evidence="2" id="KW-1133">Transmembrane helix</keyword>
<proteinExistence type="predicted"/>
<gene>
    <name evidence="5" type="ORF">HP397_02550</name>
</gene>
<evidence type="ECO:0000256" key="1">
    <source>
        <dbReference type="SAM" id="MobiDB-lite"/>
    </source>
</evidence>
<protein>
    <submittedName>
        <fullName evidence="5">DUF2207 domain-containing protein</fullName>
    </submittedName>
</protein>
<name>A0A7Z0PFC8_9FUSO</name>
<sequence>MKKLVIFFVTLLSIFTFSFEKISNFEMDIKVEQNGVLNVTEKITYITDAEGRRGIYRIIPFKYSNGSYFKFEDRVKIDDFSVRYVDFNNEVGLYTEIEDNVMVYRLGLSDVYLPANKDINYEIKYKVYNSIRSNENINQIYFNALGNYWEMPVENFKLNITGIKGQIDAFTGYVGETNKDYELKEVDGGYEIKTTKVSNPGEGLSFLLNSDSFKYSGFNLWYNRVKAYPLLIVFGIILLPILLINFLIRMVVNKFKYKKTIMVEYMPPNISPLIAKIMVGKNFYSTYFIVVLYMLLQKGIVKLREKNPEHEMYEEYVIKVGEQINQKKKGFDDYIEKQYYIDVDSYEYFKNELSKEENMFLNKMMLHKNDIFKYNSAIAELENELKLYFLSKYSSDYEIQVFKYFFIVVFIAIITIIFVFGISGGSIFSEMPILIGMGLLFFITLANALSVKRYTKLYNEEYPKAKGFEIFLQKTETDRLKNFTTEDDVIRYFRQILPFAIAYGLENQYLKMLDNVISKLSLNTERVHNYLYYSHINNRMYYDRMINKSISETVNNSKRHGGSSTFSGGFSSSGSSGGGFGGGGGRSW</sequence>